<organism evidence="1 2">
    <name type="scientific">Acidipropionibacterium jensenii</name>
    <dbReference type="NCBI Taxonomy" id="1749"/>
    <lineage>
        <taxon>Bacteria</taxon>
        <taxon>Bacillati</taxon>
        <taxon>Actinomycetota</taxon>
        <taxon>Actinomycetes</taxon>
        <taxon>Propionibacteriales</taxon>
        <taxon>Propionibacteriaceae</taxon>
        <taxon>Acidipropionibacterium</taxon>
    </lineage>
</organism>
<sequence>MSITTLASTVPTDKPRTRVTGLQIQSARRDLSDIVQRQADELAGQLGFGWQAVAAAPSTYQQLRGAVDYSLVSKKPLPVSSENSATVIYTGPEVNFAFRFWHDVSHVRHGLSFALEDELELALWHLGVLERGGLSPESLAYRLFQADIVGQLLLMGLAGRFPFDQEQFVLGCIVLGMESGVLAEIRRTPETRDA</sequence>
<dbReference type="Proteomes" id="UP000285875">
    <property type="component" value="Chromosome"/>
</dbReference>
<reference evidence="2" key="1">
    <citation type="submission" date="2017-12" db="EMBL/GenBank/DDBJ databases">
        <title>Whole genome sequencing of Acidipropionibacterium jensenii strains JS279 and JS280.</title>
        <authorList>
            <person name="Deptula P."/>
            <person name="Laine P."/>
            <person name="Smolander O.-P."/>
            <person name="Paulin L."/>
            <person name="Auvinen P."/>
            <person name="Varmanen P."/>
        </authorList>
    </citation>
    <scope>NUCLEOTIDE SEQUENCE [LARGE SCALE GENOMIC DNA]</scope>
    <source>
        <strain evidence="2">JS280</strain>
    </source>
</reference>
<evidence type="ECO:0000313" key="2">
    <source>
        <dbReference type="Proteomes" id="UP000285875"/>
    </source>
</evidence>
<accession>A0A3T0S029</accession>
<proteinExistence type="predicted"/>
<name>A0A3T0S029_9ACTN</name>
<dbReference type="EMBL" id="CP025570">
    <property type="protein sequence ID" value="AZZ39727.1"/>
    <property type="molecule type" value="Genomic_DNA"/>
</dbReference>
<dbReference type="KEGG" id="aji:C0Z10_08135"/>
<protein>
    <submittedName>
        <fullName evidence="1">Uncharacterized protein</fullName>
    </submittedName>
</protein>
<gene>
    <name evidence="1" type="ORF">C0Z10_08135</name>
</gene>
<evidence type="ECO:0000313" key="1">
    <source>
        <dbReference type="EMBL" id="AZZ39727.1"/>
    </source>
</evidence>
<dbReference type="AlphaFoldDB" id="A0A3T0S029"/>
<dbReference type="RefSeq" id="WP_097799050.1">
    <property type="nucleotide sequence ID" value="NZ_CP025570.1"/>
</dbReference>